<dbReference type="PROSITE" id="PS50279">
    <property type="entry name" value="BPTI_KUNITZ_2"/>
    <property type="match status" value="1"/>
</dbReference>
<dbReference type="Proteomes" id="UP000678393">
    <property type="component" value="Unassembled WGS sequence"/>
</dbReference>
<proteinExistence type="predicted"/>
<dbReference type="EMBL" id="CAJHNH020000754">
    <property type="protein sequence ID" value="CAG5119671.1"/>
    <property type="molecule type" value="Genomic_DNA"/>
</dbReference>
<comment type="caution">
    <text evidence="2">The sequence shown here is derived from an EMBL/GenBank/DDBJ whole genome shotgun (WGS) entry which is preliminary data.</text>
</comment>
<dbReference type="OrthoDB" id="6160859at2759"/>
<dbReference type="SUPFAM" id="SSF57362">
    <property type="entry name" value="BPTI-like"/>
    <property type="match status" value="1"/>
</dbReference>
<sequence>HTCCHYPNVFIKCSNKGNCRGYNIMWYYSAERNLCSRFVYTGCGGNGNQF</sequence>
<protein>
    <recommendedName>
        <fullName evidence="1">BPTI/Kunitz inhibitor domain-containing protein</fullName>
    </recommendedName>
</protein>
<keyword evidence="3" id="KW-1185">Reference proteome</keyword>
<dbReference type="SMART" id="SM00131">
    <property type="entry name" value="KU"/>
    <property type="match status" value="1"/>
</dbReference>
<dbReference type="InterPro" id="IPR002223">
    <property type="entry name" value="Kunitz_BPTI"/>
</dbReference>
<dbReference type="Gene3D" id="4.10.410.10">
    <property type="entry name" value="Pancreatic trypsin inhibitor Kunitz domain"/>
    <property type="match status" value="1"/>
</dbReference>
<organism evidence="2 3">
    <name type="scientific">Candidula unifasciata</name>
    <dbReference type="NCBI Taxonomy" id="100452"/>
    <lineage>
        <taxon>Eukaryota</taxon>
        <taxon>Metazoa</taxon>
        <taxon>Spiralia</taxon>
        <taxon>Lophotrochozoa</taxon>
        <taxon>Mollusca</taxon>
        <taxon>Gastropoda</taxon>
        <taxon>Heterobranchia</taxon>
        <taxon>Euthyneura</taxon>
        <taxon>Panpulmonata</taxon>
        <taxon>Eupulmonata</taxon>
        <taxon>Stylommatophora</taxon>
        <taxon>Helicina</taxon>
        <taxon>Helicoidea</taxon>
        <taxon>Geomitridae</taxon>
        <taxon>Candidula</taxon>
    </lineage>
</organism>
<name>A0A8S3YWF5_9EUPU</name>
<feature type="non-terminal residue" evidence="2">
    <location>
        <position position="1"/>
    </location>
</feature>
<dbReference type="GO" id="GO:0004867">
    <property type="term" value="F:serine-type endopeptidase inhibitor activity"/>
    <property type="evidence" value="ECO:0007669"/>
    <property type="project" value="InterPro"/>
</dbReference>
<dbReference type="InterPro" id="IPR036880">
    <property type="entry name" value="Kunitz_BPTI_sf"/>
</dbReference>
<reference evidence="2" key="1">
    <citation type="submission" date="2021-04" db="EMBL/GenBank/DDBJ databases">
        <authorList>
            <consortium name="Molecular Ecology Group"/>
        </authorList>
    </citation>
    <scope>NUCLEOTIDE SEQUENCE</scope>
</reference>
<evidence type="ECO:0000313" key="3">
    <source>
        <dbReference type="Proteomes" id="UP000678393"/>
    </source>
</evidence>
<accession>A0A8S3YWF5</accession>
<feature type="domain" description="BPTI/Kunitz inhibitor" evidence="1">
    <location>
        <begin position="4"/>
        <end position="50"/>
    </location>
</feature>
<dbReference type="Pfam" id="PF00014">
    <property type="entry name" value="Kunitz_BPTI"/>
    <property type="match status" value="1"/>
</dbReference>
<evidence type="ECO:0000259" key="1">
    <source>
        <dbReference type="PROSITE" id="PS50279"/>
    </source>
</evidence>
<dbReference type="AlphaFoldDB" id="A0A8S3YWF5"/>
<evidence type="ECO:0000313" key="2">
    <source>
        <dbReference type="EMBL" id="CAG5119671.1"/>
    </source>
</evidence>
<gene>
    <name evidence="2" type="ORF">CUNI_LOCUS5229</name>
</gene>